<dbReference type="PANTHER" id="PTHR10429">
    <property type="entry name" value="DNA-3-METHYLADENINE GLYCOSYLASE"/>
    <property type="match status" value="1"/>
</dbReference>
<dbReference type="EC" id="3.2.2.-" evidence="5"/>
<comment type="similarity">
    <text evidence="1 5">Belongs to the DNA glycosylase MPG family.</text>
</comment>
<evidence type="ECO:0000256" key="5">
    <source>
        <dbReference type="HAMAP-Rule" id="MF_00527"/>
    </source>
</evidence>
<evidence type="ECO:0000256" key="3">
    <source>
        <dbReference type="ARBA" id="ARBA00022801"/>
    </source>
</evidence>
<proteinExistence type="inferred from homology"/>
<sequence length="294" mass="30344">MPTVPMENVPQGSFPPGHLPSPRFPREGVPLARLSGTELLAGPLLEVAPALLGAVLTSTVDGEPVSVRLTEVEAYAGGHDPGSHGFRGRTARNAALFGPPATVYVYFTYGMHFCVNIVCGHDGEASAVLLRAGEVLAGAETARDRSQRRKSAGLGAASGRARPLRDRDLASGPARLARSLGLTLDHNGTRLGTSTGPEPDPAVDPAAGEGQGPEAPVLQLSGWGTVSPGQVLQGPRVGVAGPGGSDGYPWRFWIDGEPTVSRYRPAVVRTRSRTPRPTPPAPGGESAGGAVPSR</sequence>
<gene>
    <name evidence="7" type="ORF">GCM10023081_35640</name>
</gene>
<keyword evidence="4 5" id="KW-0234">DNA repair</keyword>
<dbReference type="InterPro" id="IPR003180">
    <property type="entry name" value="MPG"/>
</dbReference>
<dbReference type="Pfam" id="PF02245">
    <property type="entry name" value="Pur_DNA_glyco"/>
    <property type="match status" value="1"/>
</dbReference>
<dbReference type="InterPro" id="IPR036995">
    <property type="entry name" value="MPG_sf"/>
</dbReference>
<dbReference type="CDD" id="cd00540">
    <property type="entry name" value="AAG"/>
    <property type="match status" value="1"/>
</dbReference>
<dbReference type="EMBL" id="BAABEO010000023">
    <property type="protein sequence ID" value="GAA3695255.1"/>
    <property type="molecule type" value="Genomic_DNA"/>
</dbReference>
<keyword evidence="3 5" id="KW-0378">Hydrolase</keyword>
<protein>
    <recommendedName>
        <fullName evidence="5">Putative 3-methyladenine DNA glycosylase</fullName>
        <ecNumber evidence="5">3.2.2.-</ecNumber>
    </recommendedName>
</protein>
<dbReference type="Gene3D" id="3.10.300.10">
    <property type="entry name" value="Methylpurine-DNA glycosylase (MPG)"/>
    <property type="match status" value="1"/>
</dbReference>
<evidence type="ECO:0000256" key="2">
    <source>
        <dbReference type="ARBA" id="ARBA00022763"/>
    </source>
</evidence>
<comment type="caution">
    <text evidence="7">The sequence shown here is derived from an EMBL/GenBank/DDBJ whole genome shotgun (WGS) entry which is preliminary data.</text>
</comment>
<dbReference type="HAMAP" id="MF_00527">
    <property type="entry name" value="3MGH"/>
    <property type="match status" value="1"/>
</dbReference>
<keyword evidence="2 5" id="KW-0227">DNA damage</keyword>
<dbReference type="NCBIfam" id="TIGR00567">
    <property type="entry name" value="3mg"/>
    <property type="match status" value="1"/>
</dbReference>
<reference evidence="8" key="1">
    <citation type="journal article" date="2019" name="Int. J. Syst. Evol. Microbiol.">
        <title>The Global Catalogue of Microorganisms (GCM) 10K type strain sequencing project: providing services to taxonomists for standard genome sequencing and annotation.</title>
        <authorList>
            <consortium name="The Broad Institute Genomics Platform"/>
            <consortium name="The Broad Institute Genome Sequencing Center for Infectious Disease"/>
            <person name="Wu L."/>
            <person name="Ma J."/>
        </authorList>
    </citation>
    <scope>NUCLEOTIDE SEQUENCE [LARGE SCALE GENOMIC DNA]</scope>
    <source>
        <strain evidence="8">JCM 30742</strain>
    </source>
</reference>
<evidence type="ECO:0000313" key="8">
    <source>
        <dbReference type="Proteomes" id="UP001500752"/>
    </source>
</evidence>
<dbReference type="NCBIfam" id="NF002003">
    <property type="entry name" value="PRK00802.1-3"/>
    <property type="match status" value="1"/>
</dbReference>
<accession>A0ABP7CWG8</accession>
<evidence type="ECO:0000256" key="1">
    <source>
        <dbReference type="ARBA" id="ARBA00009232"/>
    </source>
</evidence>
<name>A0ABP7CWG8_9MICC</name>
<organism evidence="7 8">
    <name type="scientific">Arthrobacter ginkgonis</name>
    <dbReference type="NCBI Taxonomy" id="1630594"/>
    <lineage>
        <taxon>Bacteria</taxon>
        <taxon>Bacillati</taxon>
        <taxon>Actinomycetota</taxon>
        <taxon>Actinomycetes</taxon>
        <taxon>Micrococcales</taxon>
        <taxon>Micrococcaceae</taxon>
        <taxon>Arthrobacter</taxon>
    </lineage>
</organism>
<dbReference type="SUPFAM" id="SSF50486">
    <property type="entry name" value="FMT C-terminal domain-like"/>
    <property type="match status" value="1"/>
</dbReference>
<dbReference type="InterPro" id="IPR011034">
    <property type="entry name" value="Formyl_transferase-like_C_sf"/>
</dbReference>
<feature type="region of interest" description="Disordered" evidence="6">
    <location>
        <begin position="264"/>
        <end position="294"/>
    </location>
</feature>
<evidence type="ECO:0000313" key="7">
    <source>
        <dbReference type="EMBL" id="GAA3695255.1"/>
    </source>
</evidence>
<keyword evidence="8" id="KW-1185">Reference proteome</keyword>
<evidence type="ECO:0000256" key="4">
    <source>
        <dbReference type="ARBA" id="ARBA00023204"/>
    </source>
</evidence>
<dbReference type="PANTHER" id="PTHR10429:SF0">
    <property type="entry name" value="DNA-3-METHYLADENINE GLYCOSYLASE"/>
    <property type="match status" value="1"/>
</dbReference>
<feature type="region of interest" description="Disordered" evidence="6">
    <location>
        <begin position="139"/>
        <end position="216"/>
    </location>
</feature>
<feature type="region of interest" description="Disordered" evidence="6">
    <location>
        <begin position="1"/>
        <end position="22"/>
    </location>
</feature>
<evidence type="ECO:0000256" key="6">
    <source>
        <dbReference type="SAM" id="MobiDB-lite"/>
    </source>
</evidence>
<dbReference type="Proteomes" id="UP001500752">
    <property type="component" value="Unassembled WGS sequence"/>
</dbReference>
<feature type="compositionally biased region" description="Low complexity" evidence="6">
    <location>
        <begin position="152"/>
        <end position="161"/>
    </location>
</feature>